<keyword evidence="4" id="KW-1185">Reference proteome</keyword>
<dbReference type="GO" id="GO:0003682">
    <property type="term" value="F:chromatin binding"/>
    <property type="evidence" value="ECO:0007669"/>
    <property type="project" value="TreeGrafter"/>
</dbReference>
<name>A0AAD5VDY0_9AGAR</name>
<evidence type="ECO:0000259" key="2">
    <source>
        <dbReference type="Pfam" id="PF08514"/>
    </source>
</evidence>
<dbReference type="PANTHER" id="PTHR11199:SF0">
    <property type="entry name" value="LD34181P-RELATED"/>
    <property type="match status" value="1"/>
</dbReference>
<dbReference type="GO" id="GO:0005634">
    <property type="term" value="C:nucleus"/>
    <property type="evidence" value="ECO:0007669"/>
    <property type="project" value="TreeGrafter"/>
</dbReference>
<dbReference type="InterPro" id="IPR013721">
    <property type="entry name" value="STAG"/>
</dbReference>
<feature type="compositionally biased region" description="Acidic residues" evidence="1">
    <location>
        <begin position="106"/>
        <end position="127"/>
    </location>
</feature>
<dbReference type="GO" id="GO:0000785">
    <property type="term" value="C:chromatin"/>
    <property type="evidence" value="ECO:0007669"/>
    <property type="project" value="TreeGrafter"/>
</dbReference>
<evidence type="ECO:0000256" key="1">
    <source>
        <dbReference type="SAM" id="MobiDB-lite"/>
    </source>
</evidence>
<organism evidence="3 4">
    <name type="scientific">Leucocoprinus birnbaumii</name>
    <dbReference type="NCBI Taxonomy" id="56174"/>
    <lineage>
        <taxon>Eukaryota</taxon>
        <taxon>Fungi</taxon>
        <taxon>Dikarya</taxon>
        <taxon>Basidiomycota</taxon>
        <taxon>Agaricomycotina</taxon>
        <taxon>Agaricomycetes</taxon>
        <taxon>Agaricomycetidae</taxon>
        <taxon>Agaricales</taxon>
        <taxon>Agaricineae</taxon>
        <taxon>Agaricaceae</taxon>
        <taxon>Leucocoprinus</taxon>
    </lineage>
</organism>
<dbReference type="PANTHER" id="PTHR11199">
    <property type="entry name" value="STROMAL ANTIGEN"/>
    <property type="match status" value="1"/>
</dbReference>
<accession>A0AAD5VDY0</accession>
<evidence type="ECO:0000313" key="4">
    <source>
        <dbReference type="Proteomes" id="UP001213000"/>
    </source>
</evidence>
<sequence>MDDNTPASTPGPRRSQRDRKGVKPFASAGSAVVKRKRKLGETDGEDDAPDTGLEAGAGDKEIESESAPEDDAEGSHAPKQKRKRAKAAGSKTKGAPPAKRPRTAEAEGEGQDSGGEEADASAEEDEEGTKTSKGAKKTKGSPKVKTKRPRKPKGTTAPAKPTKAAGRRGRRVKERGEGYDAEQIAKDTKIATDNTLFNALVDSTVALQDAVQDFIRSLQETPEAAQAELVNLILRCCGCNDSVDANQAVDYDGVVDALDNFTEVLKQENSPVYPLTSKLPIFKPFRASLSEFIDRLVTSTADLGVIYTSDFMSTLQTWVIAMSSSQIRSFRHTATVVALEVETSLCDAAAAVDKEAEVR</sequence>
<dbReference type="EMBL" id="JANIEX010002017">
    <property type="protein sequence ID" value="KAJ3552702.1"/>
    <property type="molecule type" value="Genomic_DNA"/>
</dbReference>
<reference evidence="3" key="1">
    <citation type="submission" date="2022-07" db="EMBL/GenBank/DDBJ databases">
        <title>Genome Sequence of Leucocoprinus birnbaumii.</title>
        <authorList>
            <person name="Buettner E."/>
        </authorList>
    </citation>
    <scope>NUCLEOTIDE SEQUENCE</scope>
    <source>
        <strain evidence="3">VT141</strain>
    </source>
</reference>
<comment type="caution">
    <text evidence="3">The sequence shown here is derived from an EMBL/GenBank/DDBJ whole genome shotgun (WGS) entry which is preliminary data.</text>
</comment>
<dbReference type="Proteomes" id="UP001213000">
    <property type="component" value="Unassembled WGS sequence"/>
</dbReference>
<dbReference type="Pfam" id="PF08514">
    <property type="entry name" value="STAG"/>
    <property type="match status" value="1"/>
</dbReference>
<feature type="compositionally biased region" description="Low complexity" evidence="1">
    <location>
        <begin position="154"/>
        <end position="164"/>
    </location>
</feature>
<feature type="compositionally biased region" description="Low complexity" evidence="1">
    <location>
        <begin position="87"/>
        <end position="97"/>
    </location>
</feature>
<feature type="domain" description="STAG" evidence="2">
    <location>
        <begin position="273"/>
        <end position="357"/>
    </location>
</feature>
<evidence type="ECO:0000313" key="3">
    <source>
        <dbReference type="EMBL" id="KAJ3552702.1"/>
    </source>
</evidence>
<proteinExistence type="predicted"/>
<gene>
    <name evidence="3" type="ORF">NP233_g12817</name>
</gene>
<dbReference type="InterPro" id="IPR039662">
    <property type="entry name" value="Cohesin_Scc3/SA"/>
</dbReference>
<feature type="region of interest" description="Disordered" evidence="1">
    <location>
        <begin position="1"/>
        <end position="180"/>
    </location>
</feature>
<dbReference type="AlphaFoldDB" id="A0AAD5VDY0"/>
<protein>
    <recommendedName>
        <fullName evidence="2">STAG domain-containing protein</fullName>
    </recommendedName>
</protein>
<dbReference type="GO" id="GO:0008278">
    <property type="term" value="C:cohesin complex"/>
    <property type="evidence" value="ECO:0007669"/>
    <property type="project" value="TreeGrafter"/>
</dbReference>
<dbReference type="GO" id="GO:0007062">
    <property type="term" value="P:sister chromatid cohesion"/>
    <property type="evidence" value="ECO:0007669"/>
    <property type="project" value="TreeGrafter"/>
</dbReference>
<feature type="compositionally biased region" description="Basic residues" evidence="1">
    <location>
        <begin position="133"/>
        <end position="153"/>
    </location>
</feature>